<gene>
    <name evidence="7" type="ORF">B456_012G090200</name>
</gene>
<dbReference type="AlphaFoldDB" id="A0A0D2V3E2"/>
<dbReference type="CDD" id="cd00266">
    <property type="entry name" value="MADS_SRF_like"/>
    <property type="match status" value="1"/>
</dbReference>
<dbReference type="Gramene" id="KJB76471">
    <property type="protein sequence ID" value="KJB76471"/>
    <property type="gene ID" value="B456_012G090200"/>
</dbReference>
<dbReference type="PRINTS" id="PR00404">
    <property type="entry name" value="MADSDOMAIN"/>
</dbReference>
<evidence type="ECO:0000313" key="7">
    <source>
        <dbReference type="EMBL" id="KJB76471.1"/>
    </source>
</evidence>
<protein>
    <recommendedName>
        <fullName evidence="6">MADS-box domain-containing protein</fullName>
    </recommendedName>
</protein>
<dbReference type="InterPro" id="IPR036879">
    <property type="entry name" value="TF_MADSbox_sf"/>
</dbReference>
<reference evidence="7 8" key="1">
    <citation type="journal article" date="2012" name="Nature">
        <title>Repeated polyploidization of Gossypium genomes and the evolution of spinnable cotton fibres.</title>
        <authorList>
            <person name="Paterson A.H."/>
            <person name="Wendel J.F."/>
            <person name="Gundlach H."/>
            <person name="Guo H."/>
            <person name="Jenkins J."/>
            <person name="Jin D."/>
            <person name="Llewellyn D."/>
            <person name="Showmaker K.C."/>
            <person name="Shu S."/>
            <person name="Udall J."/>
            <person name="Yoo M.J."/>
            <person name="Byers R."/>
            <person name="Chen W."/>
            <person name="Doron-Faigenboim A."/>
            <person name="Duke M.V."/>
            <person name="Gong L."/>
            <person name="Grimwood J."/>
            <person name="Grover C."/>
            <person name="Grupp K."/>
            <person name="Hu G."/>
            <person name="Lee T.H."/>
            <person name="Li J."/>
            <person name="Lin L."/>
            <person name="Liu T."/>
            <person name="Marler B.S."/>
            <person name="Page J.T."/>
            <person name="Roberts A.W."/>
            <person name="Romanel E."/>
            <person name="Sanders W.S."/>
            <person name="Szadkowski E."/>
            <person name="Tan X."/>
            <person name="Tang H."/>
            <person name="Xu C."/>
            <person name="Wang J."/>
            <person name="Wang Z."/>
            <person name="Zhang D."/>
            <person name="Zhang L."/>
            <person name="Ashrafi H."/>
            <person name="Bedon F."/>
            <person name="Bowers J.E."/>
            <person name="Brubaker C.L."/>
            <person name="Chee P.W."/>
            <person name="Das S."/>
            <person name="Gingle A.R."/>
            <person name="Haigler C.H."/>
            <person name="Harker D."/>
            <person name="Hoffmann L.V."/>
            <person name="Hovav R."/>
            <person name="Jones D.C."/>
            <person name="Lemke C."/>
            <person name="Mansoor S."/>
            <person name="ur Rahman M."/>
            <person name="Rainville L.N."/>
            <person name="Rambani A."/>
            <person name="Reddy U.K."/>
            <person name="Rong J.K."/>
            <person name="Saranga Y."/>
            <person name="Scheffler B.E."/>
            <person name="Scheffler J.A."/>
            <person name="Stelly D.M."/>
            <person name="Triplett B.A."/>
            <person name="Van Deynze A."/>
            <person name="Vaslin M.F."/>
            <person name="Waghmare V.N."/>
            <person name="Walford S.A."/>
            <person name="Wright R.J."/>
            <person name="Zaki E.A."/>
            <person name="Zhang T."/>
            <person name="Dennis E.S."/>
            <person name="Mayer K.F."/>
            <person name="Peterson D.G."/>
            <person name="Rokhsar D.S."/>
            <person name="Wang X."/>
            <person name="Schmutz J."/>
        </authorList>
    </citation>
    <scope>NUCLEOTIDE SEQUENCE [LARGE SCALE GENOMIC DNA]</scope>
</reference>
<dbReference type="PROSITE" id="PS50066">
    <property type="entry name" value="MADS_BOX_2"/>
    <property type="match status" value="1"/>
</dbReference>
<keyword evidence="8" id="KW-1185">Reference proteome</keyword>
<organism evidence="7 8">
    <name type="scientific">Gossypium raimondii</name>
    <name type="common">Peruvian cotton</name>
    <name type="synonym">Gossypium klotzschianum subsp. raimondii</name>
    <dbReference type="NCBI Taxonomy" id="29730"/>
    <lineage>
        <taxon>Eukaryota</taxon>
        <taxon>Viridiplantae</taxon>
        <taxon>Streptophyta</taxon>
        <taxon>Embryophyta</taxon>
        <taxon>Tracheophyta</taxon>
        <taxon>Spermatophyta</taxon>
        <taxon>Magnoliopsida</taxon>
        <taxon>eudicotyledons</taxon>
        <taxon>Gunneridae</taxon>
        <taxon>Pentapetalae</taxon>
        <taxon>rosids</taxon>
        <taxon>malvids</taxon>
        <taxon>Malvales</taxon>
        <taxon>Malvaceae</taxon>
        <taxon>Malvoideae</taxon>
        <taxon>Gossypium</taxon>
    </lineage>
</organism>
<comment type="subcellular location">
    <subcellularLocation>
        <location evidence="1">Nucleus</location>
    </subcellularLocation>
</comment>
<name>A0A0D2V3E2_GOSRA</name>
<dbReference type="STRING" id="29730.A0A0D2V3E2"/>
<sequence length="200" mass="23470">MGRKKLKIQRLEDLKARQAKYSKRKTGILKKAKELNILCEVDVALLFSSPSGRPTLFVGKNSNGLSSILKRLSNLSFEEREERRAYTIEMLKKIYENSESEFDPLSLSHDTNADIHKLYEDELQELKHKLVQKSKILRDWRNPNNVEDINQIKMMEDHLIESLNGLRSRKNQLTIEQQIRERESEVGLSISMKLFMHFQL</sequence>
<accession>A0A0D2V3E2</accession>
<keyword evidence="2" id="KW-0805">Transcription regulation</keyword>
<evidence type="ECO:0000256" key="1">
    <source>
        <dbReference type="ARBA" id="ARBA00004123"/>
    </source>
</evidence>
<dbReference type="SUPFAM" id="SSF55455">
    <property type="entry name" value="SRF-like"/>
    <property type="match status" value="1"/>
</dbReference>
<evidence type="ECO:0000256" key="4">
    <source>
        <dbReference type="ARBA" id="ARBA00023163"/>
    </source>
</evidence>
<dbReference type="Gene3D" id="3.40.1810.10">
    <property type="entry name" value="Transcription factor, MADS-box"/>
    <property type="match status" value="1"/>
</dbReference>
<dbReference type="GO" id="GO:0045944">
    <property type="term" value="P:positive regulation of transcription by RNA polymerase II"/>
    <property type="evidence" value="ECO:0007669"/>
    <property type="project" value="InterPro"/>
</dbReference>
<proteinExistence type="predicted"/>
<dbReference type="InterPro" id="IPR002100">
    <property type="entry name" value="TF_MADSbox"/>
</dbReference>
<dbReference type="InterPro" id="IPR050142">
    <property type="entry name" value="MADS-box/MEF2_TF"/>
</dbReference>
<evidence type="ECO:0000313" key="8">
    <source>
        <dbReference type="Proteomes" id="UP000032304"/>
    </source>
</evidence>
<dbReference type="PANTHER" id="PTHR48019">
    <property type="entry name" value="SERUM RESPONSE FACTOR HOMOLOG"/>
    <property type="match status" value="1"/>
</dbReference>
<dbReference type="GO" id="GO:0000987">
    <property type="term" value="F:cis-regulatory region sequence-specific DNA binding"/>
    <property type="evidence" value="ECO:0007669"/>
    <property type="project" value="InterPro"/>
</dbReference>
<dbReference type="GO" id="GO:0005634">
    <property type="term" value="C:nucleus"/>
    <property type="evidence" value="ECO:0007669"/>
    <property type="project" value="UniProtKB-SubCell"/>
</dbReference>
<dbReference type="EMBL" id="CM001751">
    <property type="protein sequence ID" value="KJB76471.1"/>
    <property type="molecule type" value="Genomic_DNA"/>
</dbReference>
<evidence type="ECO:0000259" key="6">
    <source>
        <dbReference type="PROSITE" id="PS50066"/>
    </source>
</evidence>
<dbReference type="Proteomes" id="UP000032304">
    <property type="component" value="Chromosome 12"/>
</dbReference>
<dbReference type="SMART" id="SM00432">
    <property type="entry name" value="MADS"/>
    <property type="match status" value="1"/>
</dbReference>
<dbReference type="GO" id="GO:0046983">
    <property type="term" value="F:protein dimerization activity"/>
    <property type="evidence" value="ECO:0007669"/>
    <property type="project" value="InterPro"/>
</dbReference>
<dbReference type="eggNOG" id="KOG0014">
    <property type="taxonomic scope" value="Eukaryota"/>
</dbReference>
<dbReference type="Pfam" id="PF00319">
    <property type="entry name" value="SRF-TF"/>
    <property type="match status" value="1"/>
</dbReference>
<feature type="domain" description="MADS-box" evidence="6">
    <location>
        <begin position="1"/>
        <end position="61"/>
    </location>
</feature>
<dbReference type="InterPro" id="IPR033897">
    <property type="entry name" value="SRF-like_MADS-box"/>
</dbReference>
<evidence type="ECO:0000256" key="5">
    <source>
        <dbReference type="ARBA" id="ARBA00023242"/>
    </source>
</evidence>
<keyword evidence="3" id="KW-0238">DNA-binding</keyword>
<evidence type="ECO:0000256" key="3">
    <source>
        <dbReference type="ARBA" id="ARBA00023125"/>
    </source>
</evidence>
<keyword evidence="4" id="KW-0804">Transcription</keyword>
<dbReference type="GO" id="GO:0000981">
    <property type="term" value="F:DNA-binding transcription factor activity, RNA polymerase II-specific"/>
    <property type="evidence" value="ECO:0007669"/>
    <property type="project" value="InterPro"/>
</dbReference>
<keyword evidence="5" id="KW-0539">Nucleus</keyword>
<evidence type="ECO:0000256" key="2">
    <source>
        <dbReference type="ARBA" id="ARBA00023015"/>
    </source>
</evidence>